<evidence type="ECO:0000313" key="3">
    <source>
        <dbReference type="Proteomes" id="UP000829720"/>
    </source>
</evidence>
<feature type="compositionally biased region" description="Basic and acidic residues" evidence="1">
    <location>
        <begin position="208"/>
        <end position="218"/>
    </location>
</feature>
<name>A0A8T3CV42_9TELE</name>
<proteinExistence type="predicted"/>
<comment type="caution">
    <text evidence="2">The sequence shown here is derived from an EMBL/GenBank/DDBJ whole genome shotgun (WGS) entry which is preliminary data.</text>
</comment>
<gene>
    <name evidence="2" type="ORF">AGOR_G00182630</name>
</gene>
<accession>A0A8T3CV42</accession>
<dbReference type="Proteomes" id="UP000829720">
    <property type="component" value="Unassembled WGS sequence"/>
</dbReference>
<dbReference type="EMBL" id="JAERUA010000017">
    <property type="protein sequence ID" value="KAI1888206.1"/>
    <property type="molecule type" value="Genomic_DNA"/>
</dbReference>
<organism evidence="2 3">
    <name type="scientific">Albula goreensis</name>
    <dbReference type="NCBI Taxonomy" id="1534307"/>
    <lineage>
        <taxon>Eukaryota</taxon>
        <taxon>Metazoa</taxon>
        <taxon>Chordata</taxon>
        <taxon>Craniata</taxon>
        <taxon>Vertebrata</taxon>
        <taxon>Euteleostomi</taxon>
        <taxon>Actinopterygii</taxon>
        <taxon>Neopterygii</taxon>
        <taxon>Teleostei</taxon>
        <taxon>Albuliformes</taxon>
        <taxon>Albulidae</taxon>
        <taxon>Albula</taxon>
    </lineage>
</organism>
<feature type="region of interest" description="Disordered" evidence="1">
    <location>
        <begin position="168"/>
        <end position="309"/>
    </location>
</feature>
<feature type="region of interest" description="Disordered" evidence="1">
    <location>
        <begin position="1"/>
        <end position="58"/>
    </location>
</feature>
<evidence type="ECO:0000256" key="1">
    <source>
        <dbReference type="SAM" id="MobiDB-lite"/>
    </source>
</evidence>
<sequence>MQTSTGAPAGLEQNAVSERGGGISSPWKQGPPYPHWNIPEPDYPGASTNTGAQQGSTAGSQIVSLLRAVCPQDRSTANYPIATISAREQNRNSITTTKIQSPGNSTHISPVSNLAAWTTVAKGEGDTQISSWSTIQDITGKPCMSDSNYKFSDEIPKWRERRRAWGVEGDLGSPAGAADWGQAPDSEKTPPQKKRRGTVGKTSRWTQRIKERWRDKHTGLGKSRKGKRSEEDGENEKKSKGDEGEEELQQLSQPTQHPNIDKTVGDIPTLEEESTFQSPVREQLNKATPTEAEGSSTGRHMSTGSDFEFSLSPTNLMEEIFTGKEWSNFLPVRGNPSPMEATSESVMGGHSWTPPIQRNDGPEKTNSHVAPTELWASTGSQWSFSPGVTKPNMDRATMQISVGPTPNEDSNKHMLIQSSANADGWRGLQEYYQAQDIDQTQQNAPETPAEFFPKPLEVLDNSALMSRVHLNRKRDHSSTSRRPRQPMRWGEGEGVEPGQVDTTVNTSFETIEGAKESDVSTIPLYVLKDPPPLSSPSALRSSMMHDSESAISDETVIKKRKMKDAAEDSRRVRFAEEPVFLPDVLPFEYASTENSEPSSLPGWILTLKKKTRWKPKQ</sequence>
<keyword evidence="3" id="KW-1185">Reference proteome</keyword>
<reference evidence="2" key="1">
    <citation type="submission" date="2021-01" db="EMBL/GenBank/DDBJ databases">
        <authorList>
            <person name="Zahm M."/>
            <person name="Roques C."/>
            <person name="Cabau C."/>
            <person name="Klopp C."/>
            <person name="Donnadieu C."/>
            <person name="Jouanno E."/>
            <person name="Lampietro C."/>
            <person name="Louis A."/>
            <person name="Herpin A."/>
            <person name="Echchiki A."/>
            <person name="Berthelot C."/>
            <person name="Parey E."/>
            <person name="Roest-Crollius H."/>
            <person name="Braasch I."/>
            <person name="Postlethwait J."/>
            <person name="Bobe J."/>
            <person name="Montfort J."/>
            <person name="Bouchez O."/>
            <person name="Begum T."/>
            <person name="Mejri S."/>
            <person name="Adams A."/>
            <person name="Chen W.-J."/>
            <person name="Guiguen Y."/>
        </authorList>
    </citation>
    <scope>NUCLEOTIDE SEQUENCE</scope>
    <source>
        <tissue evidence="2">Blood</tissue>
    </source>
</reference>
<feature type="compositionally biased region" description="Polar residues" evidence="1">
    <location>
        <begin position="249"/>
        <end position="258"/>
    </location>
</feature>
<dbReference type="AlphaFoldDB" id="A0A8T3CV42"/>
<feature type="region of interest" description="Disordered" evidence="1">
    <location>
        <begin position="531"/>
        <end position="552"/>
    </location>
</feature>
<feature type="compositionally biased region" description="Basic residues" evidence="1">
    <location>
        <begin position="469"/>
        <end position="485"/>
    </location>
</feature>
<feature type="compositionally biased region" description="Polar residues" evidence="1">
    <location>
        <begin position="46"/>
        <end position="58"/>
    </location>
</feature>
<feature type="region of interest" description="Disordered" evidence="1">
    <location>
        <begin position="469"/>
        <end position="500"/>
    </location>
</feature>
<feature type="compositionally biased region" description="Polar residues" evidence="1">
    <location>
        <begin position="275"/>
        <end position="309"/>
    </location>
</feature>
<dbReference type="OrthoDB" id="8960114at2759"/>
<protein>
    <submittedName>
        <fullName evidence="2">Uncharacterized protein</fullName>
    </submittedName>
</protein>
<evidence type="ECO:0000313" key="2">
    <source>
        <dbReference type="EMBL" id="KAI1888206.1"/>
    </source>
</evidence>